<dbReference type="Pfam" id="PF14223">
    <property type="entry name" value="Retrotran_gag_2"/>
    <property type="match status" value="1"/>
</dbReference>
<protein>
    <submittedName>
        <fullName evidence="2">Uncharacterized protein</fullName>
    </submittedName>
</protein>
<organism evidence="2 3">
    <name type="scientific">Marchantia polymorpha subsp. ruderalis</name>
    <dbReference type="NCBI Taxonomy" id="1480154"/>
    <lineage>
        <taxon>Eukaryota</taxon>
        <taxon>Viridiplantae</taxon>
        <taxon>Streptophyta</taxon>
        <taxon>Embryophyta</taxon>
        <taxon>Marchantiophyta</taxon>
        <taxon>Marchantiopsida</taxon>
        <taxon>Marchantiidae</taxon>
        <taxon>Marchantiales</taxon>
        <taxon>Marchantiaceae</taxon>
        <taxon>Marchantia</taxon>
    </lineage>
</organism>
<evidence type="ECO:0000256" key="1">
    <source>
        <dbReference type="SAM" id="MobiDB-lite"/>
    </source>
</evidence>
<dbReference type="Proteomes" id="UP000077202">
    <property type="component" value="Unassembled WGS sequence"/>
</dbReference>
<evidence type="ECO:0000313" key="2">
    <source>
        <dbReference type="EMBL" id="OAE23484.1"/>
    </source>
</evidence>
<keyword evidence="3" id="KW-1185">Reference proteome</keyword>
<evidence type="ECO:0000313" key="3">
    <source>
        <dbReference type="Proteomes" id="UP000077202"/>
    </source>
</evidence>
<feature type="region of interest" description="Disordered" evidence="1">
    <location>
        <begin position="200"/>
        <end position="220"/>
    </location>
</feature>
<name>A0A176VRF0_MARPO</name>
<comment type="caution">
    <text evidence="2">The sequence shown here is derived from an EMBL/GenBank/DDBJ whole genome shotgun (WGS) entry which is preliminary data.</text>
</comment>
<reference evidence="2" key="1">
    <citation type="submission" date="2016-03" db="EMBL/GenBank/DDBJ databases">
        <title>Mechanisms controlling the formation of the plant cell surface in tip-growing cells are functionally conserved among land plants.</title>
        <authorList>
            <person name="Honkanen S."/>
            <person name="Jones V.A."/>
            <person name="Morieri G."/>
            <person name="Champion C."/>
            <person name="Hetherington A.J."/>
            <person name="Kelly S."/>
            <person name="Saint-Marcoux D."/>
            <person name="Proust H."/>
            <person name="Prescott H."/>
            <person name="Dolan L."/>
        </authorList>
    </citation>
    <scope>NUCLEOTIDE SEQUENCE [LARGE SCALE GENOMIC DNA]</scope>
    <source>
        <tissue evidence="2">Whole gametophyte</tissue>
    </source>
</reference>
<dbReference type="EMBL" id="LVLJ01002837">
    <property type="protein sequence ID" value="OAE23484.1"/>
    <property type="molecule type" value="Genomic_DNA"/>
</dbReference>
<sequence length="220" mass="24454">MFFERRKGGVPLLCRLQAAGNGGHTEKVQQAAAVKSSEGPSSSGSGGKGQRAGPSSNGDPLHPEAWKGWEAPTLPPRNKPMHITDIDWRDSQEQVVYIVMSYLESFTSVMRMRSRSKVQDHIHGYNDLLVDLQRMGEELSDIKKVMHLLHSLAPSYQTLITILLHRDNKAVTYNEVVSAYLVDEVEQEMLSFSRPLTSNTALPVTRGQSQPSGLDNLQRT</sequence>
<proteinExistence type="predicted"/>
<accession>A0A176VRF0</accession>
<feature type="region of interest" description="Disordered" evidence="1">
    <location>
        <begin position="20"/>
        <end position="78"/>
    </location>
</feature>
<dbReference type="AlphaFoldDB" id="A0A176VRF0"/>
<gene>
    <name evidence="2" type="ORF">AXG93_285s1420</name>
</gene>